<dbReference type="Gene3D" id="1.10.418.10">
    <property type="entry name" value="Calponin-like domain"/>
    <property type="match status" value="2"/>
</dbReference>
<evidence type="ECO:0000256" key="17">
    <source>
        <dbReference type="ARBA" id="ARBA00048668"/>
    </source>
</evidence>
<dbReference type="CDD" id="cd21230">
    <property type="entry name" value="CH_FLN_rpt2"/>
    <property type="match status" value="1"/>
</dbReference>
<dbReference type="OrthoDB" id="18740at2759"/>
<dbReference type="GO" id="GO:0004516">
    <property type="term" value="F:nicotinate phosphoribosyltransferase activity"/>
    <property type="evidence" value="ECO:0007669"/>
    <property type="project" value="UniProtKB-EC"/>
</dbReference>
<dbReference type="CDD" id="cd21311">
    <property type="entry name" value="CH_dFLNA-like_rpt1"/>
    <property type="match status" value="1"/>
</dbReference>
<dbReference type="AlphaFoldDB" id="E3MY89"/>
<dbReference type="FunFam" id="3.20.20.70:FF:000173">
    <property type="entry name" value="Nicotinate phosphoribosyltransferase"/>
    <property type="match status" value="1"/>
</dbReference>
<dbReference type="InterPro" id="IPR001715">
    <property type="entry name" value="CH_dom"/>
</dbReference>
<feature type="repeat" description="Filamin" evidence="18">
    <location>
        <begin position="257"/>
        <end position="359"/>
    </location>
</feature>
<dbReference type="PROSITE" id="PS00020">
    <property type="entry name" value="ACTININ_2"/>
    <property type="match status" value="1"/>
</dbReference>
<comment type="cofactor">
    <cofactor evidence="1">
        <name>Mn(2+)</name>
        <dbReference type="ChEBI" id="CHEBI:29035"/>
    </cofactor>
</comment>
<keyword evidence="21" id="KW-1185">Reference proteome</keyword>
<organism evidence="21">
    <name type="scientific">Caenorhabditis remanei</name>
    <name type="common">Caenorhabditis vulgaris</name>
    <dbReference type="NCBI Taxonomy" id="31234"/>
    <lineage>
        <taxon>Eukaryota</taxon>
        <taxon>Metazoa</taxon>
        <taxon>Ecdysozoa</taxon>
        <taxon>Nematoda</taxon>
        <taxon>Chromadorea</taxon>
        <taxon>Rhabditida</taxon>
        <taxon>Rhabditina</taxon>
        <taxon>Rhabditomorpha</taxon>
        <taxon>Rhabditoidea</taxon>
        <taxon>Rhabditidae</taxon>
        <taxon>Peloderinae</taxon>
        <taxon>Caenorhabditis</taxon>
    </lineage>
</organism>
<dbReference type="InterPro" id="IPR001589">
    <property type="entry name" value="Actinin_actin-bd_CS"/>
</dbReference>
<dbReference type="GO" id="GO:0016740">
    <property type="term" value="F:transferase activity"/>
    <property type="evidence" value="ECO:0007669"/>
    <property type="project" value="UniProtKB-KW"/>
</dbReference>
<evidence type="ECO:0000256" key="13">
    <source>
        <dbReference type="ARBA" id="ARBA00022842"/>
    </source>
</evidence>
<dbReference type="SUPFAM" id="SSF81296">
    <property type="entry name" value="E set domains"/>
    <property type="match status" value="3"/>
</dbReference>
<evidence type="ECO:0000256" key="15">
    <source>
        <dbReference type="ARBA" id="ARBA00023211"/>
    </source>
</evidence>
<dbReference type="InterPro" id="IPR040727">
    <property type="entry name" value="NAPRTase_N"/>
</dbReference>
<evidence type="ECO:0000256" key="14">
    <source>
        <dbReference type="ARBA" id="ARBA00023203"/>
    </source>
</evidence>
<dbReference type="eggNOG" id="KOG2511">
    <property type="taxonomic scope" value="Eukaryota"/>
</dbReference>
<dbReference type="GO" id="GO:0046872">
    <property type="term" value="F:metal ion binding"/>
    <property type="evidence" value="ECO:0007669"/>
    <property type="project" value="UniProtKB-KW"/>
</dbReference>
<comment type="cofactor">
    <cofactor evidence="2">
        <name>Mg(2+)</name>
        <dbReference type="ChEBI" id="CHEBI:18420"/>
    </cofactor>
</comment>
<evidence type="ECO:0000313" key="20">
    <source>
        <dbReference type="EMBL" id="EFP11995.1"/>
    </source>
</evidence>
<dbReference type="eggNOG" id="KOG0518">
    <property type="taxonomic scope" value="Eukaryota"/>
</dbReference>
<keyword evidence="12" id="KW-0677">Repeat</keyword>
<evidence type="ECO:0000256" key="6">
    <source>
        <dbReference type="ARBA" id="ARBA00021569"/>
    </source>
</evidence>
<dbReference type="GO" id="GO:0005829">
    <property type="term" value="C:cytosol"/>
    <property type="evidence" value="ECO:0007669"/>
    <property type="project" value="TreeGrafter"/>
</dbReference>
<evidence type="ECO:0000313" key="21">
    <source>
        <dbReference type="Proteomes" id="UP000008281"/>
    </source>
</evidence>
<evidence type="ECO:0000256" key="1">
    <source>
        <dbReference type="ARBA" id="ARBA00001936"/>
    </source>
</evidence>
<dbReference type="CDD" id="cd01570">
    <property type="entry name" value="NAPRTase_A"/>
    <property type="match status" value="1"/>
</dbReference>
<feature type="domain" description="Calponin-homology (CH)" evidence="19">
    <location>
        <begin position="32"/>
        <end position="138"/>
    </location>
</feature>
<keyword evidence="13" id="KW-0460">Magnesium</keyword>
<comment type="catalytic activity">
    <reaction evidence="17">
        <text>5-phospho-alpha-D-ribose 1-diphosphate + nicotinate + ATP + H2O = nicotinate beta-D-ribonucleotide + ADP + phosphate + diphosphate</text>
        <dbReference type="Rhea" id="RHEA:36163"/>
        <dbReference type="ChEBI" id="CHEBI:15377"/>
        <dbReference type="ChEBI" id="CHEBI:30616"/>
        <dbReference type="ChEBI" id="CHEBI:32544"/>
        <dbReference type="ChEBI" id="CHEBI:33019"/>
        <dbReference type="ChEBI" id="CHEBI:43474"/>
        <dbReference type="ChEBI" id="CHEBI:57502"/>
        <dbReference type="ChEBI" id="CHEBI:58017"/>
        <dbReference type="ChEBI" id="CHEBI:456216"/>
        <dbReference type="EC" id="6.3.4.21"/>
    </reaction>
</comment>
<dbReference type="Pfam" id="PF17767">
    <property type="entry name" value="NAPRTase_N"/>
    <property type="match status" value="1"/>
</dbReference>
<dbReference type="Pfam" id="PF17956">
    <property type="entry name" value="NAPRTase_C"/>
    <property type="match status" value="1"/>
</dbReference>
<dbReference type="Gene3D" id="3.20.20.70">
    <property type="entry name" value="Aldolase class I"/>
    <property type="match status" value="2"/>
</dbReference>
<keyword evidence="10" id="KW-0808">Transferase</keyword>
<dbReference type="NCBIfam" id="TIGR01513">
    <property type="entry name" value="NAPRTase_put"/>
    <property type="match status" value="1"/>
</dbReference>
<keyword evidence="15" id="KW-0464">Manganese</keyword>
<proteinExistence type="inferred from homology"/>
<comment type="function">
    <text evidence="16">Catalyzes the first step in the biosynthesis of NAD from nicotinic acid, the ATP-dependent synthesis of beta-nicotinate D-ribonucleotide from nicotinate and 5-phospho-D-ribose 1-phosphate. Helps prevent cellular oxidative stress via its role in NAD biosynthesis.</text>
</comment>
<dbReference type="EC" id="6.3.4.21" evidence="5"/>
<dbReference type="SUPFAM" id="SSF47576">
    <property type="entry name" value="Calponin-homology domain, CH-domain"/>
    <property type="match status" value="1"/>
</dbReference>
<evidence type="ECO:0000256" key="16">
    <source>
        <dbReference type="ARBA" id="ARBA00023426"/>
    </source>
</evidence>
<dbReference type="PROSITE" id="PS50194">
    <property type="entry name" value="FILAMIN_REPEAT"/>
    <property type="match status" value="3"/>
</dbReference>
<dbReference type="GO" id="GO:0003779">
    <property type="term" value="F:actin binding"/>
    <property type="evidence" value="ECO:0007669"/>
    <property type="project" value="UniProtKB-KW"/>
</dbReference>
<keyword evidence="7" id="KW-0597">Phosphoprotein</keyword>
<reference evidence="20" key="1">
    <citation type="submission" date="2007-07" db="EMBL/GenBank/DDBJ databases">
        <title>PCAP assembly of the Caenorhabditis remanei genome.</title>
        <authorList>
            <consortium name="The Caenorhabditis remanei Sequencing Consortium"/>
            <person name="Wilson R.K."/>
        </authorList>
    </citation>
    <scope>NUCLEOTIDE SEQUENCE [LARGE SCALE GENOMIC DNA]</scope>
    <source>
        <strain evidence="20">PB4641</strain>
    </source>
</reference>
<dbReference type="PROSITE" id="PS00019">
    <property type="entry name" value="ACTININ_1"/>
    <property type="match status" value="1"/>
</dbReference>
<evidence type="ECO:0000256" key="11">
    <source>
        <dbReference type="ARBA" id="ARBA00022723"/>
    </source>
</evidence>
<evidence type="ECO:0000256" key="5">
    <source>
        <dbReference type="ARBA" id="ARBA00013236"/>
    </source>
</evidence>
<dbReference type="FunFam" id="3.20.20.70:FF:000155">
    <property type="entry name" value="Nicotinate phosphoribosyltransferase"/>
    <property type="match status" value="1"/>
</dbReference>
<dbReference type="EMBL" id="DS268495">
    <property type="protein sequence ID" value="EFP11995.1"/>
    <property type="molecule type" value="Genomic_DNA"/>
</dbReference>
<dbReference type="SMART" id="SM00033">
    <property type="entry name" value="CH"/>
    <property type="match status" value="2"/>
</dbReference>
<dbReference type="InterPro" id="IPR014756">
    <property type="entry name" value="Ig_E-set"/>
</dbReference>
<keyword evidence="14" id="KW-0009">Actin-binding</keyword>
<dbReference type="UniPathway" id="UPA00253">
    <property type="reaction ID" value="UER00457"/>
</dbReference>
<dbReference type="InterPro" id="IPR041619">
    <property type="entry name" value="NAPRTase_C"/>
</dbReference>
<feature type="repeat" description="Filamin" evidence="18">
    <location>
        <begin position="545"/>
        <end position="637"/>
    </location>
</feature>
<keyword evidence="9" id="KW-0662">Pyridine nucleotide biosynthesis</keyword>
<dbReference type="InterPro" id="IPR017868">
    <property type="entry name" value="Filamin/ABP280_repeat-like"/>
</dbReference>
<dbReference type="HOGENOM" id="CLU_268244_0_0_1"/>
<dbReference type="SUPFAM" id="SSF54675">
    <property type="entry name" value="Nicotinate/Quinolinate PRTase N-terminal domain-like"/>
    <property type="match status" value="1"/>
</dbReference>
<dbReference type="InterPro" id="IPR013785">
    <property type="entry name" value="Aldolase_TIM"/>
</dbReference>
<dbReference type="PANTHER" id="PTHR11098">
    <property type="entry name" value="NICOTINATE PHOSPHORIBOSYLTRANSFERASE"/>
    <property type="match status" value="1"/>
</dbReference>
<dbReference type="PANTHER" id="PTHR11098:SF1">
    <property type="entry name" value="NICOTINATE PHOSPHORIBOSYLTRANSFERASE"/>
    <property type="match status" value="1"/>
</dbReference>
<protein>
    <recommendedName>
        <fullName evidence="6">Nicotinate phosphoribosyltransferase</fullName>
        <ecNumber evidence="5">6.3.4.21</ecNumber>
    </recommendedName>
</protein>
<dbReference type="STRING" id="31234.E3MY89"/>
<accession>E3MY89</accession>
<evidence type="ECO:0000256" key="2">
    <source>
        <dbReference type="ARBA" id="ARBA00001946"/>
    </source>
</evidence>
<dbReference type="GO" id="GO:0034355">
    <property type="term" value="P:NAD+ biosynthetic process via the salvage pathway"/>
    <property type="evidence" value="ECO:0007669"/>
    <property type="project" value="TreeGrafter"/>
</dbReference>
<dbReference type="Pfam" id="PF04095">
    <property type="entry name" value="NAPRTase"/>
    <property type="match status" value="1"/>
</dbReference>
<gene>
    <name evidence="20" type="ORF">CRE_31335</name>
</gene>
<comment type="pathway">
    <text evidence="3">Cofactor biosynthesis; NAD(+) biosynthesis; nicotinate D-ribonucleotide from nicotinate: step 1/1.</text>
</comment>
<dbReference type="Proteomes" id="UP000008281">
    <property type="component" value="Unassembled WGS sequence"/>
</dbReference>
<feature type="domain" description="Calponin-homology (CH)" evidence="19">
    <location>
        <begin position="155"/>
        <end position="258"/>
    </location>
</feature>
<evidence type="ECO:0000259" key="19">
    <source>
        <dbReference type="PROSITE" id="PS50021"/>
    </source>
</evidence>
<dbReference type="FunFam" id="1.10.418.10:FF:000006">
    <property type="entry name" value="Filamin-B isoform A"/>
    <property type="match status" value="1"/>
</dbReference>
<sequence length="1225" mass="136777">MESSQEEDDKFEVKTDDKDISAIRREDAEWKIIQQNTFTRWVNNHLQKAGESIESLETEFSDGLKLIALAQVLSHKTVGKFNKKVTFRSQKLENVSLALNFFQNEENIKIINIDSTDIVDHNKKLILGLVWTLILHYSISMGWIQEKREDGQQEETPKQKLLNWIRNRLPGLPISNFTSDWNDGVALGALVNSMAPGALEDWENWSPNEALENTEKAMKSAQDLLKVAALITPAEMINPEKDEMSVMTYLSQFPATKPVIVKPKVNATVSNLEKTLIINEPKEFDLKLSRDGYKPKIAIRDADGHEIHLTVKRVEDKDDAYKVKFTPTKVGPIQLEIGATDIHTFETQEIPEACTTCQVLPIARLLEYQKTAKVGESIKFTVVDAIEGPVEAIIVDPNGKEHRMAILESSQPGEHSFEYTIPVIGLHSVNVFHRKLPITGSPFPLRGRRKYYFIAWGRGIAPEGVRKNDVVGVHVESVDPDESISNANVSLEVAKKDGKHLPISVGYDEEAQTLHFEYEPKEAPEELEVFFKVGGLVVESQIVHVAPQSTSKIRAFGPGLEGGIVNEPCVFDVEMNGESADLSFEVEAPSKAEIGWNVRPDGSAVVVSYSPTAPGVYEVGVLANGEHIQDSPFFLRVTEAVPGLKPSATRVTGIDENKVYSVGEKIPFRVDTRLCGVDLVPKVEILDPTLNKISYGARENTPGQDSLVQPLLTDQITMCYAYWKTGTHNELAVFDVFFHKNPFHGEFTVFAGLEDCLRFVENFKFSQSDIEYVKKILPENAEPEFYEYLETLDGSHLTIEAVREGSVVFPKVPLITIYGPLAMCQLLETSFLNLVNYASLVATNAARLRQASGAKLSLLEFGSRRAQGPNGGLTASKYCYIGGFDGTSNVLAGKLFGIPVKGTQADSFICSFSSPDELKLRSLNHKDTAETMDLFQASIEKRGWLLDQMAWGVVQSEVSDGELTAFVAYAIAFPDSFLALIDTYDVLRSGVVNFVAVSLALHDFGYRSMGCRIDSGDLSYLSKELRRRFVKVAALKEEYKFFETMCIVASNDINEETIMSLNEQKHEINAFGVGTHLVTCQKQPALGCVYKLVAQSTIPGKKKCYRIFGKNGSAILDLMMLEDEPEPQPNEQILCRHPSEESKRALVNASQIIKLHNVYWKDGVLATPLPTLNEIKEHVNLSISQTLEDHRRYLNPTPYEVSVSERLYQFIHELWLQNAPIGQLE</sequence>
<dbReference type="InterPro" id="IPR013783">
    <property type="entry name" value="Ig-like_fold"/>
</dbReference>
<dbReference type="InParanoid" id="E3MY89"/>
<evidence type="ECO:0000256" key="12">
    <source>
        <dbReference type="ARBA" id="ARBA00022737"/>
    </source>
</evidence>
<dbReference type="InterPro" id="IPR036872">
    <property type="entry name" value="CH_dom_sf"/>
</dbReference>
<dbReference type="InterPro" id="IPR007229">
    <property type="entry name" value="Nic_PRibTrfase-Fam"/>
</dbReference>
<dbReference type="Gene3D" id="2.60.40.10">
    <property type="entry name" value="Immunoglobulins"/>
    <property type="match status" value="3"/>
</dbReference>
<dbReference type="InterPro" id="IPR001298">
    <property type="entry name" value="Filamin/ABP280_rpt"/>
</dbReference>
<evidence type="ECO:0000256" key="4">
    <source>
        <dbReference type="ARBA" id="ARBA00010897"/>
    </source>
</evidence>
<comment type="similarity">
    <text evidence="4">Belongs to the NAPRTase family.</text>
</comment>
<feature type="repeat" description="Filamin" evidence="18">
    <location>
        <begin position="369"/>
        <end position="447"/>
    </location>
</feature>
<dbReference type="Pfam" id="PF00307">
    <property type="entry name" value="CH"/>
    <property type="match status" value="2"/>
</dbReference>
<keyword evidence="11" id="KW-0479">Metal-binding</keyword>
<evidence type="ECO:0000256" key="7">
    <source>
        <dbReference type="ARBA" id="ARBA00022553"/>
    </source>
</evidence>
<dbReference type="Pfam" id="PF00630">
    <property type="entry name" value="Filamin"/>
    <property type="match status" value="1"/>
</dbReference>
<dbReference type="SMART" id="SM00557">
    <property type="entry name" value="IG_FLMN"/>
    <property type="match status" value="3"/>
</dbReference>
<dbReference type="InterPro" id="IPR041525">
    <property type="entry name" value="N/Namide_PRibTrfase"/>
</dbReference>
<dbReference type="InterPro" id="IPR036068">
    <property type="entry name" value="Nicotinate_pribotase-like_C"/>
</dbReference>
<evidence type="ECO:0000256" key="9">
    <source>
        <dbReference type="ARBA" id="ARBA00022642"/>
    </source>
</evidence>
<dbReference type="Gene3D" id="3.20.140.10">
    <property type="entry name" value="nicotinate phosphoribosyltransferase"/>
    <property type="match status" value="1"/>
</dbReference>
<evidence type="ECO:0000256" key="3">
    <source>
        <dbReference type="ARBA" id="ARBA00004952"/>
    </source>
</evidence>
<dbReference type="PROSITE" id="PS50021">
    <property type="entry name" value="CH"/>
    <property type="match status" value="2"/>
</dbReference>
<evidence type="ECO:0000256" key="8">
    <source>
        <dbReference type="ARBA" id="ARBA00022598"/>
    </source>
</evidence>
<keyword evidence="8" id="KW-0436">Ligase</keyword>
<dbReference type="FunFam" id="3.20.140.10:FF:000002">
    <property type="entry name" value="Nicotinate phosphoribosyltransferase"/>
    <property type="match status" value="1"/>
</dbReference>
<dbReference type="InterPro" id="IPR006405">
    <property type="entry name" value="Nic_PRibTrfase_pncB"/>
</dbReference>
<evidence type="ECO:0000256" key="10">
    <source>
        <dbReference type="ARBA" id="ARBA00022679"/>
    </source>
</evidence>
<name>E3MY89_CAERE</name>
<dbReference type="SUPFAM" id="SSF51690">
    <property type="entry name" value="Nicotinate/Quinolinate PRTase C-terminal domain-like"/>
    <property type="match status" value="1"/>
</dbReference>
<evidence type="ECO:0000256" key="18">
    <source>
        <dbReference type="PROSITE-ProRule" id="PRU00087"/>
    </source>
</evidence>